<dbReference type="Gene3D" id="1.25.40.10">
    <property type="entry name" value="Tetratricopeptide repeat domain"/>
    <property type="match status" value="3"/>
</dbReference>
<reference evidence="5" key="2">
    <citation type="submission" date="2025-08" db="UniProtKB">
        <authorList>
            <consortium name="RefSeq"/>
        </authorList>
    </citation>
    <scope>IDENTIFICATION</scope>
</reference>
<keyword evidence="4" id="KW-1185">Reference proteome</keyword>
<feature type="repeat" description="PPR" evidence="3">
    <location>
        <begin position="310"/>
        <end position="344"/>
    </location>
</feature>
<evidence type="ECO:0000256" key="3">
    <source>
        <dbReference type="PROSITE-ProRule" id="PRU00708"/>
    </source>
</evidence>
<comment type="similarity">
    <text evidence="1">Belongs to the PPR family. P subfamily.</text>
</comment>
<dbReference type="Pfam" id="PF01535">
    <property type="entry name" value="PPR"/>
    <property type="match status" value="1"/>
</dbReference>
<gene>
    <name evidence="5" type="primary">LOC103324514</name>
</gene>
<dbReference type="Pfam" id="PF13812">
    <property type="entry name" value="PPR_3"/>
    <property type="match status" value="2"/>
</dbReference>
<dbReference type="PROSITE" id="PS51375">
    <property type="entry name" value="PPR"/>
    <property type="match status" value="4"/>
</dbReference>
<keyword evidence="2" id="KW-0677">Repeat</keyword>
<name>A0ABM0NHC0_PRUMU</name>
<dbReference type="RefSeq" id="XP_008224804.1">
    <property type="nucleotide sequence ID" value="XM_008226582.2"/>
</dbReference>
<evidence type="ECO:0000256" key="1">
    <source>
        <dbReference type="ARBA" id="ARBA00007626"/>
    </source>
</evidence>
<dbReference type="GeneID" id="103324514"/>
<dbReference type="Proteomes" id="UP000694861">
    <property type="component" value="Linkage group LG3"/>
</dbReference>
<evidence type="ECO:0000313" key="4">
    <source>
        <dbReference type="Proteomes" id="UP000694861"/>
    </source>
</evidence>
<proteinExistence type="inferred from homology"/>
<feature type="repeat" description="PPR" evidence="3">
    <location>
        <begin position="240"/>
        <end position="274"/>
    </location>
</feature>
<dbReference type="InterPro" id="IPR011990">
    <property type="entry name" value="TPR-like_helical_dom_sf"/>
</dbReference>
<dbReference type="InterPro" id="IPR002885">
    <property type="entry name" value="PPR_rpt"/>
</dbReference>
<evidence type="ECO:0000256" key="2">
    <source>
        <dbReference type="ARBA" id="ARBA00022737"/>
    </source>
</evidence>
<feature type="repeat" description="PPR" evidence="3">
    <location>
        <begin position="275"/>
        <end position="309"/>
    </location>
</feature>
<organism evidence="4 5">
    <name type="scientific">Prunus mume</name>
    <name type="common">Japanese apricot</name>
    <name type="synonym">Armeniaca mume</name>
    <dbReference type="NCBI Taxonomy" id="102107"/>
    <lineage>
        <taxon>Eukaryota</taxon>
        <taxon>Viridiplantae</taxon>
        <taxon>Streptophyta</taxon>
        <taxon>Embryophyta</taxon>
        <taxon>Tracheophyta</taxon>
        <taxon>Spermatophyta</taxon>
        <taxon>Magnoliopsida</taxon>
        <taxon>eudicotyledons</taxon>
        <taxon>Gunneridae</taxon>
        <taxon>Pentapetalae</taxon>
        <taxon>rosids</taxon>
        <taxon>fabids</taxon>
        <taxon>Rosales</taxon>
        <taxon>Rosaceae</taxon>
        <taxon>Amygdaloideae</taxon>
        <taxon>Amygdaleae</taxon>
        <taxon>Prunus</taxon>
    </lineage>
</organism>
<dbReference type="InterPro" id="IPR050667">
    <property type="entry name" value="PPR-containing_protein"/>
</dbReference>
<protein>
    <submittedName>
        <fullName evidence="5">Pentatricopeptide repeat-containing protein At1g61870, mitochondrial</fullName>
    </submittedName>
</protein>
<dbReference type="NCBIfam" id="TIGR00756">
    <property type="entry name" value="PPR"/>
    <property type="match status" value="4"/>
</dbReference>
<feature type="repeat" description="PPR" evidence="3">
    <location>
        <begin position="170"/>
        <end position="204"/>
    </location>
</feature>
<dbReference type="SUPFAM" id="SSF48452">
    <property type="entry name" value="TPR-like"/>
    <property type="match status" value="1"/>
</dbReference>
<dbReference type="PANTHER" id="PTHR47939:SF9">
    <property type="entry name" value="(WILD MALAYSIAN BANANA) HYPOTHETICAL PROTEIN"/>
    <property type="match status" value="1"/>
</dbReference>
<accession>A0ABM0NHC0</accession>
<reference evidence="4" key="1">
    <citation type="journal article" date="2012" name="Nat. Commun.">
        <title>The genome of Prunus mume.</title>
        <authorList>
            <person name="Zhang Q."/>
            <person name="Chen W."/>
            <person name="Sun L."/>
            <person name="Zhao F."/>
            <person name="Huang B."/>
            <person name="Yang W."/>
            <person name="Tao Y."/>
            <person name="Wang J."/>
            <person name="Yuan Z."/>
            <person name="Fan G."/>
            <person name="Xing Z."/>
            <person name="Han C."/>
            <person name="Pan H."/>
            <person name="Zhong X."/>
            <person name="Shi W."/>
            <person name="Liang X."/>
            <person name="Du D."/>
            <person name="Sun F."/>
            <person name="Xu Z."/>
            <person name="Hao R."/>
            <person name="Lv T."/>
            <person name="Lv Y."/>
            <person name="Zheng Z."/>
            <person name="Sun M."/>
            <person name="Luo L."/>
            <person name="Cai M."/>
            <person name="Gao Y."/>
            <person name="Wang J."/>
            <person name="Yin Y."/>
            <person name="Xu X."/>
            <person name="Cheng T."/>
            <person name="Wang J."/>
        </authorList>
    </citation>
    <scope>NUCLEOTIDE SEQUENCE [LARGE SCALE GENOMIC DNA]</scope>
</reference>
<sequence length="392" mass="44568">MSLLSRLRHATFTHHTRHLSTAASVSTKDKTRAALSLLKAEKDPTKILEICKTASLTPESHLDRVTFSVAINKLRDDNHYDLIRQFLDDLFVSRPDLKTQRFASHAIVLYGQADMLDDAVRTFQQCDEMGIPRNVKTLNALLLACIFAKNYKEVNRVFLEFPKVYGIEPNLDTYNYVIKAFSESGSTSSAYSVLAEMERKNVKPDANTFGHLLTGFYTEMKFEDVGKVTNLMEKHRFQPGLNTYNIRIKSLCKLRRSAEAKALLDGMLSRGMKANAVTYCHLIHGFCRESNLDEAKKLFKNMVNRGFQPDSNCYHTLVHFLCKGGEFESALQFAKESIEKNWVPNFATMKSLVEGLVSISKVSEARELVGQMKERFTVNQDQWNEIEAGLPQ</sequence>
<dbReference type="Pfam" id="PF13041">
    <property type="entry name" value="PPR_2"/>
    <property type="match status" value="1"/>
</dbReference>
<dbReference type="PANTHER" id="PTHR47939">
    <property type="entry name" value="MEMBRANE-ASSOCIATED SALT-INDUCIBLE PROTEIN-LIKE"/>
    <property type="match status" value="1"/>
</dbReference>
<evidence type="ECO:0000313" key="5">
    <source>
        <dbReference type="RefSeq" id="XP_008224804.1"/>
    </source>
</evidence>